<dbReference type="AlphaFoldDB" id="A0A1F7UUU0"/>
<accession>A0A1F7UUU0</accession>
<proteinExistence type="predicted"/>
<evidence type="ECO:0000313" key="2">
    <source>
        <dbReference type="Proteomes" id="UP000176897"/>
    </source>
</evidence>
<reference evidence="1 2" key="1">
    <citation type="journal article" date="2016" name="Nat. Commun.">
        <title>Thousands of microbial genomes shed light on interconnected biogeochemical processes in an aquifer system.</title>
        <authorList>
            <person name="Anantharaman K."/>
            <person name="Brown C.T."/>
            <person name="Hug L.A."/>
            <person name="Sharon I."/>
            <person name="Castelle C.J."/>
            <person name="Probst A.J."/>
            <person name="Thomas B.C."/>
            <person name="Singh A."/>
            <person name="Wilkins M.J."/>
            <person name="Karaoz U."/>
            <person name="Brodie E.L."/>
            <person name="Williams K.H."/>
            <person name="Hubbard S.S."/>
            <person name="Banfield J.F."/>
        </authorList>
    </citation>
    <scope>NUCLEOTIDE SEQUENCE [LARGE SCALE GENOMIC DNA]</scope>
</reference>
<comment type="caution">
    <text evidence="1">The sequence shown here is derived from an EMBL/GenBank/DDBJ whole genome shotgun (WGS) entry which is preliminary data.</text>
</comment>
<sequence length="230" mass="26624">MHPHYYTLSILKHLLDKSEHTLFPAERLSALKAEYEKLTSNPAASLETIEKSIAAFGREIWPYHEALEELYFRHGKKKEEERVREKLTAETRQKYEQFLSAGGNLSDFRHGADIEVYFTPEEKYEIGQAVLDAHTTTLQEIAGSCRADKKNECEEVIADHKQKLFRIDQKLTVLKDMAARSDKWRAEILDKVHTFEKAFGYLEKTFHEEDLNGAIDYYLGVLDLSEGELP</sequence>
<protein>
    <submittedName>
        <fullName evidence="1">Uncharacterized protein</fullName>
    </submittedName>
</protein>
<organism evidence="1 2">
    <name type="scientific">Candidatus Uhrbacteria bacterium RIFCSPLOWO2_01_FULL_47_24</name>
    <dbReference type="NCBI Taxonomy" id="1802401"/>
    <lineage>
        <taxon>Bacteria</taxon>
        <taxon>Candidatus Uhriibacteriota</taxon>
    </lineage>
</organism>
<dbReference type="EMBL" id="MGEJ01000005">
    <property type="protein sequence ID" value="OGL81488.1"/>
    <property type="molecule type" value="Genomic_DNA"/>
</dbReference>
<dbReference type="STRING" id="1802401.A3B21_03915"/>
<gene>
    <name evidence="1" type="ORF">A3B21_03915</name>
</gene>
<dbReference type="Proteomes" id="UP000176897">
    <property type="component" value="Unassembled WGS sequence"/>
</dbReference>
<evidence type="ECO:0000313" key="1">
    <source>
        <dbReference type="EMBL" id="OGL81488.1"/>
    </source>
</evidence>
<name>A0A1F7UUU0_9BACT</name>